<feature type="domain" description="Amidohydrolase-related" evidence="2">
    <location>
        <begin position="51"/>
        <end position="375"/>
    </location>
</feature>
<dbReference type="RefSeq" id="WP_154288748.1">
    <property type="nucleotide sequence ID" value="NZ_WKJI01000006.1"/>
</dbReference>
<dbReference type="PANTHER" id="PTHR43794">
    <property type="entry name" value="AMINOHYDROLASE SSNA-RELATED"/>
    <property type="match status" value="1"/>
</dbReference>
<reference evidence="3 4" key="1">
    <citation type="submission" date="2019-11" db="EMBL/GenBank/DDBJ databases">
        <authorList>
            <person name="Cheng Q."/>
            <person name="Yang Z."/>
        </authorList>
    </citation>
    <scope>NUCLEOTIDE SEQUENCE [LARGE SCALE GENOMIC DNA]</scope>
    <source>
        <strain evidence="3 4">HX-22-1</strain>
    </source>
</reference>
<dbReference type="InterPro" id="IPR011059">
    <property type="entry name" value="Metal-dep_hydrolase_composite"/>
</dbReference>
<dbReference type="Gene3D" id="2.30.40.10">
    <property type="entry name" value="Urease, subunit C, domain 1"/>
    <property type="match status" value="1"/>
</dbReference>
<dbReference type="SUPFAM" id="SSF51556">
    <property type="entry name" value="Metallo-dependent hydrolases"/>
    <property type="match status" value="1"/>
</dbReference>
<dbReference type="EMBL" id="WKJI01000006">
    <property type="protein sequence ID" value="MRX48679.1"/>
    <property type="molecule type" value="Genomic_DNA"/>
</dbReference>
<dbReference type="Pfam" id="PF01979">
    <property type="entry name" value="Amidohydro_1"/>
    <property type="match status" value="1"/>
</dbReference>
<comment type="caution">
    <text evidence="3">The sequence shown here is derived from an EMBL/GenBank/DDBJ whole genome shotgun (WGS) entry which is preliminary data.</text>
</comment>
<evidence type="ECO:0000313" key="4">
    <source>
        <dbReference type="Proteomes" id="UP000462931"/>
    </source>
</evidence>
<dbReference type="PANTHER" id="PTHR43794:SF11">
    <property type="entry name" value="AMIDOHYDROLASE-RELATED DOMAIN-CONTAINING PROTEIN"/>
    <property type="match status" value="1"/>
</dbReference>
<name>A0A7K0FRP5_9SPHI</name>
<proteinExistence type="predicted"/>
<dbReference type="InterPro" id="IPR006680">
    <property type="entry name" value="Amidohydro-rel"/>
</dbReference>
<accession>A0A7K0FRP5</accession>
<dbReference type="Gene3D" id="3.20.20.140">
    <property type="entry name" value="Metal-dependent hydrolases"/>
    <property type="match status" value="1"/>
</dbReference>
<keyword evidence="4" id="KW-1185">Reference proteome</keyword>
<dbReference type="InterPro" id="IPR050287">
    <property type="entry name" value="MTA/SAH_deaminase"/>
</dbReference>
<sequence length="387" mass="43885">MRKFTADYIFTLEAEPLKNGLIVTDDEGKILAVNESFDEKDPEIERFNGAIVPGFINAHCHLELSHLKGKIESGNGLVAFLKEVIATRGKENKDVLKAIQAADKEMWKNGIVAVGDISNTDVTAKIKTQSPIHYHTFIEMVGLDPAKADELMEKAIETANAFETSVSLTPHAPYTLSKALLKKLYNYCKHKVNPISLHNQESDEENKFYRYKTGDFVKFYEDLGLNIDYFSPLSKNTMQAIVPLLPEMQRILLVHNVYTSLKDVYMLRRFTKNIFWCFCPGANLYIDNKLPAFDFFKQSDYPITLGTDSLASNHGLSILEEMKIIHQHREDFSFETLLKWATINGARFLDLDKELGSLAVGKKPGLNLISNFKNNHLTEKSTVKKLI</sequence>
<evidence type="ECO:0000259" key="2">
    <source>
        <dbReference type="Pfam" id="PF01979"/>
    </source>
</evidence>
<keyword evidence="1 3" id="KW-0378">Hydrolase</keyword>
<evidence type="ECO:0000313" key="3">
    <source>
        <dbReference type="EMBL" id="MRX48679.1"/>
    </source>
</evidence>
<dbReference type="GO" id="GO:0016810">
    <property type="term" value="F:hydrolase activity, acting on carbon-nitrogen (but not peptide) bonds"/>
    <property type="evidence" value="ECO:0007669"/>
    <property type="project" value="InterPro"/>
</dbReference>
<dbReference type="AlphaFoldDB" id="A0A7K0FRP5"/>
<protein>
    <submittedName>
        <fullName evidence="3">Amidohydrolase family protein</fullName>
    </submittedName>
</protein>
<dbReference type="Proteomes" id="UP000462931">
    <property type="component" value="Unassembled WGS sequence"/>
</dbReference>
<gene>
    <name evidence="3" type="ORF">GJJ64_15905</name>
</gene>
<organism evidence="3 4">
    <name type="scientific">Pedobacter puniceum</name>
    <dbReference type="NCBI Taxonomy" id="2666136"/>
    <lineage>
        <taxon>Bacteria</taxon>
        <taxon>Pseudomonadati</taxon>
        <taxon>Bacteroidota</taxon>
        <taxon>Sphingobacteriia</taxon>
        <taxon>Sphingobacteriales</taxon>
        <taxon>Sphingobacteriaceae</taxon>
        <taxon>Pedobacter</taxon>
    </lineage>
</organism>
<dbReference type="InterPro" id="IPR032466">
    <property type="entry name" value="Metal_Hydrolase"/>
</dbReference>
<evidence type="ECO:0000256" key="1">
    <source>
        <dbReference type="ARBA" id="ARBA00022801"/>
    </source>
</evidence>
<dbReference type="SUPFAM" id="SSF51338">
    <property type="entry name" value="Composite domain of metallo-dependent hydrolases"/>
    <property type="match status" value="1"/>
</dbReference>